<evidence type="ECO:0000256" key="5">
    <source>
        <dbReference type="SAM" id="Phobius"/>
    </source>
</evidence>
<feature type="transmembrane region" description="Helical" evidence="5">
    <location>
        <begin position="83"/>
        <end position="108"/>
    </location>
</feature>
<organism evidence="6 7">
    <name type="scientific">Globodera pallida</name>
    <name type="common">Potato cyst nematode worm</name>
    <name type="synonym">Heterodera pallida</name>
    <dbReference type="NCBI Taxonomy" id="36090"/>
    <lineage>
        <taxon>Eukaryota</taxon>
        <taxon>Metazoa</taxon>
        <taxon>Ecdysozoa</taxon>
        <taxon>Nematoda</taxon>
        <taxon>Chromadorea</taxon>
        <taxon>Rhabditida</taxon>
        <taxon>Tylenchina</taxon>
        <taxon>Tylenchomorpha</taxon>
        <taxon>Tylenchoidea</taxon>
        <taxon>Heteroderidae</taxon>
        <taxon>Heteroderinae</taxon>
        <taxon>Globodera</taxon>
    </lineage>
</organism>
<dbReference type="PANTHER" id="PTHR13531:SF0">
    <property type="entry name" value="GEO07735P1-RELATED"/>
    <property type="match status" value="1"/>
</dbReference>
<keyword evidence="2 5" id="KW-0812">Transmembrane</keyword>
<reference evidence="6" key="1">
    <citation type="submission" date="2014-05" db="EMBL/GenBank/DDBJ databases">
        <title>The genome and life-stage specific transcriptomes of Globodera pallida elucidate key aspects of plant parasitism by a cyst nematode.</title>
        <authorList>
            <person name="Cotton J.A."/>
            <person name="Lilley C.J."/>
            <person name="Jones L.M."/>
            <person name="Kikuchi T."/>
            <person name="Reid A.J."/>
            <person name="Thorpe P."/>
            <person name="Tsai I.J."/>
            <person name="Beasley H."/>
            <person name="Blok V."/>
            <person name="Cock P.J.A."/>
            <person name="Van den Akker S.E."/>
            <person name="Holroyd N."/>
            <person name="Hunt M."/>
            <person name="Mantelin S."/>
            <person name="Naghra H."/>
            <person name="Pain A."/>
            <person name="Palomares-Rius J.E."/>
            <person name="Zarowiecki M."/>
            <person name="Berriman M."/>
            <person name="Jones J.T."/>
            <person name="Urwin P.E."/>
        </authorList>
    </citation>
    <scope>NUCLEOTIDE SEQUENCE [LARGE SCALE GENOMIC DNA]</scope>
    <source>
        <strain evidence="6">Lindley</strain>
    </source>
</reference>
<dbReference type="Pfam" id="PF09799">
    <property type="entry name" value="Transmemb_17"/>
    <property type="match status" value="1"/>
</dbReference>
<accession>A0A183C1Z0</accession>
<dbReference type="GO" id="GO:0016020">
    <property type="term" value="C:membrane"/>
    <property type="evidence" value="ECO:0007669"/>
    <property type="project" value="UniProtKB-SubCell"/>
</dbReference>
<keyword evidence="4 5" id="KW-0472">Membrane</keyword>
<name>A0A183C1Z0_GLOPA</name>
<dbReference type="GO" id="GO:0035869">
    <property type="term" value="C:ciliary transition zone"/>
    <property type="evidence" value="ECO:0007669"/>
    <property type="project" value="TreeGrafter"/>
</dbReference>
<feature type="transmembrane region" description="Helical" evidence="5">
    <location>
        <begin position="114"/>
        <end position="138"/>
    </location>
</feature>
<dbReference type="GO" id="GO:1905515">
    <property type="term" value="P:non-motile cilium assembly"/>
    <property type="evidence" value="ECO:0007669"/>
    <property type="project" value="TreeGrafter"/>
</dbReference>
<protein>
    <submittedName>
        <fullName evidence="7">Transmembrane protein</fullName>
    </submittedName>
</protein>
<keyword evidence="3 5" id="KW-1133">Transmembrane helix</keyword>
<evidence type="ECO:0000256" key="2">
    <source>
        <dbReference type="ARBA" id="ARBA00022692"/>
    </source>
</evidence>
<feature type="transmembrane region" description="Helical" evidence="5">
    <location>
        <begin position="50"/>
        <end position="71"/>
    </location>
</feature>
<dbReference type="Proteomes" id="UP000050741">
    <property type="component" value="Unassembled WGS sequence"/>
</dbReference>
<dbReference type="PANTHER" id="PTHR13531">
    <property type="entry name" value="GEO07735P1-RELATED-RELATED"/>
    <property type="match status" value="1"/>
</dbReference>
<keyword evidence="6" id="KW-1185">Reference proteome</keyword>
<comment type="subcellular location">
    <subcellularLocation>
        <location evidence="1">Membrane</location>
        <topology evidence="1">Multi-pass membrane protein</topology>
    </subcellularLocation>
</comment>
<reference evidence="7" key="2">
    <citation type="submission" date="2016-06" db="UniProtKB">
        <authorList>
            <consortium name="WormBaseParasite"/>
        </authorList>
    </citation>
    <scope>IDENTIFICATION</scope>
</reference>
<proteinExistence type="predicted"/>
<evidence type="ECO:0000256" key="1">
    <source>
        <dbReference type="ARBA" id="ARBA00004141"/>
    </source>
</evidence>
<feature type="transmembrane region" description="Helical" evidence="5">
    <location>
        <begin position="25"/>
        <end position="44"/>
    </location>
</feature>
<dbReference type="WBParaSite" id="GPLIN_000688400">
    <property type="protein sequence ID" value="GPLIN_000688400"/>
    <property type="gene ID" value="GPLIN_000688400"/>
</dbReference>
<evidence type="ECO:0000313" key="7">
    <source>
        <dbReference type="WBParaSite" id="GPLIN_000688400"/>
    </source>
</evidence>
<evidence type="ECO:0000313" key="6">
    <source>
        <dbReference type="Proteomes" id="UP000050741"/>
    </source>
</evidence>
<dbReference type="InterPro" id="IPR019184">
    <property type="entry name" value="Uncharacterised_TM-17"/>
</dbReference>
<evidence type="ECO:0000256" key="3">
    <source>
        <dbReference type="ARBA" id="ARBA00022989"/>
    </source>
</evidence>
<evidence type="ECO:0000256" key="4">
    <source>
        <dbReference type="ARBA" id="ARBA00023136"/>
    </source>
</evidence>
<dbReference type="AlphaFoldDB" id="A0A183C1Z0"/>
<sequence>MAAVQSTKILSSVPLELLLRINSKFAILFFLLTCALFIYKIFFLPYPLHVMLSEAFIVCMFGPIEAVRISWARSGNLTETSSNLFFSLLLGFAVAAVCAYLALVQTYVALVEQIAAGVEFVLVAVETLLQLVAMITFASKR</sequence>